<sequence length="965" mass="109320">MYENVLRVKYVNFKNGFLYLSPKHSYLKTGVCIKLIYKEKRYYFSATILNIVDDDCVGINSLYAKALGINENDFVNILQIEQLPIVRSVNIQPLTISDYEVLELLAENVQSHLLDQIRVINAGQEIVIWIGSNISITVFINEVQPLNPGLLDFLTEVVIKTPTGLIKKNSKSKENFKDEMKFLEHFKEHLKNKRVEFTIPKELINIFDVDLVYRLVPLSELPILESKLTICQPFKVYVLKNGPLQELFHSDTNRRFYTMYLLQNSYNSKEISIELCFLDDLVNDESLNLLNNCFSNVYVDISIINFFHCELGTRIILKQLKNPFEVSEIEVHHGKNIESKDVLQELKLFLALSDSEPQVLNANFPINIGKNICCCLKFPPNFNSSCVLDGNNLRNCSYSFCFEDIKPLENVLKDTEEQNFFQSLACVEIVFKNILACIWKNDSFQSENVLICGKTGMGKSSILKHTIRILNKYPYFVYTQIVQCKAIKGKTVDSLHKIFTDIFSKLILCQPSILIVDDLQVLCENCEGEDTPNTVNFNRVSEMLQSLLNSISKENGISIVASTDSVAKLNRHIYKSRGNHLFKNIVSIDNLTKADRVALLKYFFEKSPTKDLDYSSLANKSDGFVIQDIKDFYEKALFESFKEFPIEEKPLIEQNHCDIALKKTCSLSLQNVKFHSAGDKSFEDIGGLSEVKNILTQSFLWPVKYSSIFQNAPIRLQTGLLLYGPPGTGKTLLAGAAAKQCGLRLISVKGPELLSKYIGASEQAVRDVFEKAQSAKPCILFFDEFDSLAPRRGHDNTGVTDRVVNQLLTQLDGVESLTGVCVLAATSRPDLLDPALLRPGRLDRQMMCPMPDKDERQDILRILSRRLELAPDADLAQIAIKTEGYSGADLQSLLYTAHISSLKIVNNEEIIADKSIISQNILLDALSKTRPSLIKSEREKYNRIYERFQGGSTEEDIKGLKVTLA</sequence>
<keyword evidence="3" id="KW-0813">Transport</keyword>
<organism evidence="14 15">
    <name type="scientific">Sitophilus oryzae</name>
    <name type="common">Rice weevil</name>
    <name type="synonym">Curculio oryzae</name>
    <dbReference type="NCBI Taxonomy" id="7048"/>
    <lineage>
        <taxon>Eukaryota</taxon>
        <taxon>Metazoa</taxon>
        <taxon>Ecdysozoa</taxon>
        <taxon>Arthropoda</taxon>
        <taxon>Hexapoda</taxon>
        <taxon>Insecta</taxon>
        <taxon>Pterygota</taxon>
        <taxon>Neoptera</taxon>
        <taxon>Endopterygota</taxon>
        <taxon>Coleoptera</taxon>
        <taxon>Polyphaga</taxon>
        <taxon>Cucujiformia</taxon>
        <taxon>Curculionidae</taxon>
        <taxon>Dryophthorinae</taxon>
        <taxon>Sitophilus</taxon>
    </lineage>
</organism>
<dbReference type="Pfam" id="PF00004">
    <property type="entry name" value="AAA"/>
    <property type="match status" value="2"/>
</dbReference>
<dbReference type="PANTHER" id="PTHR23077">
    <property type="entry name" value="AAA-FAMILY ATPASE"/>
    <property type="match status" value="1"/>
</dbReference>
<evidence type="ECO:0000259" key="13">
    <source>
        <dbReference type="SMART" id="SM00382"/>
    </source>
</evidence>
<name>A0A6J2Y2H2_SITOR</name>
<dbReference type="GO" id="GO:0005778">
    <property type="term" value="C:peroxisomal membrane"/>
    <property type="evidence" value="ECO:0007669"/>
    <property type="project" value="TreeGrafter"/>
</dbReference>
<evidence type="ECO:0000256" key="9">
    <source>
        <dbReference type="ARBA" id="ARBA00023136"/>
    </source>
</evidence>
<keyword evidence="5" id="KW-0547">Nucleotide-binding</keyword>
<dbReference type="GO" id="GO:0016558">
    <property type="term" value="P:protein import into peroxisome matrix"/>
    <property type="evidence" value="ECO:0007669"/>
    <property type="project" value="TreeGrafter"/>
</dbReference>
<evidence type="ECO:0000256" key="7">
    <source>
        <dbReference type="ARBA" id="ARBA00022840"/>
    </source>
</evidence>
<evidence type="ECO:0000256" key="6">
    <source>
        <dbReference type="ARBA" id="ARBA00022801"/>
    </source>
</evidence>
<dbReference type="InterPro" id="IPR041569">
    <property type="entry name" value="AAA_lid_3"/>
</dbReference>
<dbReference type="RefSeq" id="XP_030757476.1">
    <property type="nucleotide sequence ID" value="XM_030901616.1"/>
</dbReference>
<evidence type="ECO:0000313" key="14">
    <source>
        <dbReference type="Proteomes" id="UP000504635"/>
    </source>
</evidence>
<dbReference type="Gene3D" id="1.10.8.60">
    <property type="match status" value="2"/>
</dbReference>
<dbReference type="FunFam" id="3.40.50.300:FF:000149">
    <property type="entry name" value="Nuclear valosin-containing protein-like"/>
    <property type="match status" value="1"/>
</dbReference>
<dbReference type="KEGG" id="soy:115883286"/>
<dbReference type="GeneID" id="115883286"/>
<dbReference type="CTD" id="5189"/>
<dbReference type="InterPro" id="IPR003593">
    <property type="entry name" value="AAA+_ATPase"/>
</dbReference>
<evidence type="ECO:0000256" key="2">
    <source>
        <dbReference type="ARBA" id="ARBA00006914"/>
    </source>
</evidence>
<dbReference type="InterPro" id="IPR009010">
    <property type="entry name" value="Asp_de-COase-like_dom_sf"/>
</dbReference>
<evidence type="ECO:0000256" key="3">
    <source>
        <dbReference type="ARBA" id="ARBA00022448"/>
    </source>
</evidence>
<dbReference type="FunCoup" id="A0A6J2Y2H2">
    <property type="interactions" value="1929"/>
</dbReference>
<protein>
    <recommendedName>
        <fullName evidence="11">Peroxisomal ATPase PEX1</fullName>
    </recommendedName>
    <alternativeName>
        <fullName evidence="10">Peroxin-1</fullName>
    </alternativeName>
</protein>
<feature type="domain" description="AAA+ ATPase" evidence="13">
    <location>
        <begin position="716"/>
        <end position="852"/>
    </location>
</feature>
<dbReference type="CDD" id="cd19526">
    <property type="entry name" value="RecA-like_PEX1_r2"/>
    <property type="match status" value="1"/>
</dbReference>
<evidence type="ECO:0000313" key="15">
    <source>
        <dbReference type="RefSeq" id="XP_030757476.1"/>
    </source>
</evidence>
<dbReference type="GO" id="GO:0016887">
    <property type="term" value="F:ATP hydrolysis activity"/>
    <property type="evidence" value="ECO:0007669"/>
    <property type="project" value="InterPro"/>
</dbReference>
<comment type="similarity">
    <text evidence="2">Belongs to the AAA ATPase family.</text>
</comment>
<gene>
    <name evidence="15" type="primary">LOC115883286</name>
</gene>
<dbReference type="InterPro" id="IPR015342">
    <property type="entry name" value="PEX1-N_C-lobe"/>
</dbReference>
<evidence type="ECO:0000256" key="1">
    <source>
        <dbReference type="ARBA" id="ARBA00004370"/>
    </source>
</evidence>
<keyword evidence="14" id="KW-1185">Reference proteome</keyword>
<dbReference type="Proteomes" id="UP000504635">
    <property type="component" value="Unplaced"/>
</dbReference>
<evidence type="ECO:0000256" key="5">
    <source>
        <dbReference type="ARBA" id="ARBA00022741"/>
    </source>
</evidence>
<reference evidence="15" key="1">
    <citation type="submission" date="2025-08" db="UniProtKB">
        <authorList>
            <consortium name="RefSeq"/>
        </authorList>
    </citation>
    <scope>IDENTIFICATION</scope>
    <source>
        <tissue evidence="15">Gonads</tissue>
    </source>
</reference>
<evidence type="ECO:0000256" key="10">
    <source>
        <dbReference type="ARBA" id="ARBA00032509"/>
    </source>
</evidence>
<dbReference type="Pfam" id="PF17862">
    <property type="entry name" value="AAA_lid_3"/>
    <property type="match status" value="1"/>
</dbReference>
<evidence type="ECO:0000256" key="11">
    <source>
        <dbReference type="ARBA" id="ARBA00034532"/>
    </source>
</evidence>
<dbReference type="AlphaFoldDB" id="A0A6J2Y2H2"/>
<dbReference type="GO" id="GO:0005829">
    <property type="term" value="C:cytosol"/>
    <property type="evidence" value="ECO:0007669"/>
    <property type="project" value="TreeGrafter"/>
</dbReference>
<dbReference type="InterPro" id="IPR003959">
    <property type="entry name" value="ATPase_AAA_core"/>
</dbReference>
<dbReference type="InterPro" id="IPR027417">
    <property type="entry name" value="P-loop_NTPase"/>
</dbReference>
<dbReference type="SUPFAM" id="SSF54585">
    <property type="entry name" value="Cdc48 domain 2-like"/>
    <property type="match status" value="1"/>
</dbReference>
<keyword evidence="4" id="KW-0962">Peroxisome biogenesis</keyword>
<dbReference type="GO" id="GO:0005524">
    <property type="term" value="F:ATP binding"/>
    <property type="evidence" value="ECO:0007669"/>
    <property type="project" value="UniProtKB-KW"/>
</dbReference>
<keyword evidence="6" id="KW-0378">Hydrolase</keyword>
<dbReference type="InterPro" id="IPR003960">
    <property type="entry name" value="ATPase_AAA_CS"/>
</dbReference>
<evidence type="ECO:0000256" key="12">
    <source>
        <dbReference type="ARBA" id="ARBA00048778"/>
    </source>
</evidence>
<dbReference type="InterPro" id="IPR029067">
    <property type="entry name" value="CDC48_domain_2-like_sf"/>
</dbReference>
<keyword evidence="7" id="KW-0067">ATP-binding</keyword>
<keyword evidence="8" id="KW-0653">Protein transport</keyword>
<evidence type="ECO:0000256" key="8">
    <source>
        <dbReference type="ARBA" id="ARBA00022927"/>
    </source>
</evidence>
<comment type="catalytic activity">
    <reaction evidence="12">
        <text>ATP + H2O = ADP + phosphate + H(+)</text>
        <dbReference type="Rhea" id="RHEA:13065"/>
        <dbReference type="ChEBI" id="CHEBI:15377"/>
        <dbReference type="ChEBI" id="CHEBI:15378"/>
        <dbReference type="ChEBI" id="CHEBI:30616"/>
        <dbReference type="ChEBI" id="CHEBI:43474"/>
        <dbReference type="ChEBI" id="CHEBI:456216"/>
    </reaction>
    <physiologicalReaction direction="left-to-right" evidence="12">
        <dbReference type="Rhea" id="RHEA:13066"/>
    </physiologicalReaction>
</comment>
<dbReference type="InterPro" id="IPR050168">
    <property type="entry name" value="AAA_ATPase_domain"/>
</dbReference>
<dbReference type="PROSITE" id="PS00674">
    <property type="entry name" value="AAA"/>
    <property type="match status" value="1"/>
</dbReference>
<dbReference type="OrthoDB" id="8173462at2759"/>
<proteinExistence type="inferred from homology"/>
<dbReference type="SUPFAM" id="SSF52540">
    <property type="entry name" value="P-loop containing nucleoside triphosphate hydrolases"/>
    <property type="match status" value="2"/>
</dbReference>
<dbReference type="SMART" id="SM00382">
    <property type="entry name" value="AAA"/>
    <property type="match status" value="2"/>
</dbReference>
<feature type="domain" description="AAA+ ATPase" evidence="13">
    <location>
        <begin position="445"/>
        <end position="603"/>
    </location>
</feature>
<dbReference type="Pfam" id="PF09262">
    <property type="entry name" value="PEX-1N"/>
    <property type="match status" value="1"/>
</dbReference>
<keyword evidence="9" id="KW-0472">Membrane</keyword>
<evidence type="ECO:0000256" key="4">
    <source>
        <dbReference type="ARBA" id="ARBA00022593"/>
    </source>
</evidence>
<dbReference type="InParanoid" id="A0A6J2Y2H2"/>
<dbReference type="SUPFAM" id="SSF50692">
    <property type="entry name" value="ADC-like"/>
    <property type="match status" value="1"/>
</dbReference>
<dbReference type="Gene3D" id="3.10.330.10">
    <property type="match status" value="1"/>
</dbReference>
<dbReference type="Gene3D" id="3.40.50.300">
    <property type="entry name" value="P-loop containing nucleotide triphosphate hydrolases"/>
    <property type="match status" value="2"/>
</dbReference>
<accession>A0A6J2Y2H2</accession>
<dbReference type="PANTHER" id="PTHR23077:SF12">
    <property type="entry name" value="PEROXISOMAL ATPASE PEX1"/>
    <property type="match status" value="1"/>
</dbReference>
<comment type="subcellular location">
    <subcellularLocation>
        <location evidence="1">Membrane</location>
    </subcellularLocation>
</comment>